<dbReference type="InterPro" id="IPR049786">
    <property type="entry name" value="Rnc1_KH-I_3"/>
</dbReference>
<dbReference type="eggNOG" id="KOG2190">
    <property type="taxonomic scope" value="Eukaryota"/>
</dbReference>
<evidence type="ECO:0000256" key="1">
    <source>
        <dbReference type="ARBA" id="ARBA00022737"/>
    </source>
</evidence>
<dbReference type="PANTHER" id="PTHR10288">
    <property type="entry name" value="KH DOMAIN CONTAINING RNA BINDING PROTEIN"/>
    <property type="match status" value="1"/>
</dbReference>
<evidence type="ECO:0000313" key="5">
    <source>
        <dbReference type="EMBL" id="EST06914.1"/>
    </source>
</evidence>
<keyword evidence="1" id="KW-0677">Repeat</keyword>
<dbReference type="PROSITE" id="PS50084">
    <property type="entry name" value="KH_TYPE_1"/>
    <property type="match status" value="3"/>
</dbReference>
<dbReference type="RefSeq" id="XP_016291903.1">
    <property type="nucleotide sequence ID" value="XM_016436774.1"/>
</dbReference>
<dbReference type="OrthoDB" id="1937934at2759"/>
<dbReference type="CDD" id="cd22457">
    <property type="entry name" value="KH-I_Rnc1_rpt3"/>
    <property type="match status" value="1"/>
</dbReference>
<protein>
    <recommendedName>
        <fullName evidence="4">K Homology domain-containing protein</fullName>
    </recommendedName>
</protein>
<evidence type="ECO:0000313" key="6">
    <source>
        <dbReference type="Proteomes" id="UP000019377"/>
    </source>
</evidence>
<dbReference type="AlphaFoldDB" id="V5EX11"/>
<dbReference type="InterPro" id="IPR004087">
    <property type="entry name" value="KH_dom"/>
</dbReference>
<keyword evidence="2" id="KW-0694">RNA-binding</keyword>
<dbReference type="InterPro" id="IPR036612">
    <property type="entry name" value="KH_dom_type_1_sf"/>
</dbReference>
<organism evidence="5 6">
    <name type="scientific">Kalmanozyma brasiliensis (strain GHG001)</name>
    <name type="common">Yeast</name>
    <name type="synonym">Pseudozyma brasiliensis</name>
    <dbReference type="NCBI Taxonomy" id="1365824"/>
    <lineage>
        <taxon>Eukaryota</taxon>
        <taxon>Fungi</taxon>
        <taxon>Dikarya</taxon>
        <taxon>Basidiomycota</taxon>
        <taxon>Ustilaginomycotina</taxon>
        <taxon>Ustilaginomycetes</taxon>
        <taxon>Ustilaginales</taxon>
        <taxon>Ustilaginaceae</taxon>
        <taxon>Kalmanozyma</taxon>
    </lineage>
</organism>
<dbReference type="InterPro" id="IPR004088">
    <property type="entry name" value="KH_dom_type_1"/>
</dbReference>
<gene>
    <name evidence="5" type="ORF">PSEUBRA_SCAF24g01469</name>
</gene>
<feature type="region of interest" description="Disordered" evidence="3">
    <location>
        <begin position="315"/>
        <end position="335"/>
    </location>
</feature>
<dbReference type="Pfam" id="PF00013">
    <property type="entry name" value="KH_1"/>
    <property type="match status" value="3"/>
</dbReference>
<reference evidence="6" key="1">
    <citation type="journal article" date="2013" name="Genome Announc.">
        <title>Draft genome sequence of Pseudozyma brasiliensis sp. nov. strain GHG001, a high producer of endo-1,4-xylanase isolated from an insect pest of sugarcane.</title>
        <authorList>
            <person name="Oliveira J.V.D.C."/>
            <person name="dos Santos R.A.C."/>
            <person name="Borges T.A."/>
            <person name="Riano-Pachon D.M."/>
            <person name="Goldman G.H."/>
        </authorList>
    </citation>
    <scope>NUCLEOTIDE SEQUENCE [LARGE SCALE GENOMIC DNA]</scope>
    <source>
        <strain evidence="6">GHG001</strain>
    </source>
</reference>
<dbReference type="HOGENOM" id="CLU_022670_4_2_1"/>
<dbReference type="CDD" id="cd22456">
    <property type="entry name" value="KH-I_Rnc1_rpt2"/>
    <property type="match status" value="1"/>
</dbReference>
<evidence type="ECO:0000256" key="2">
    <source>
        <dbReference type="PROSITE-ProRule" id="PRU00117"/>
    </source>
</evidence>
<dbReference type="GO" id="GO:0003723">
    <property type="term" value="F:RNA binding"/>
    <property type="evidence" value="ECO:0007669"/>
    <property type="project" value="UniProtKB-UniRule"/>
</dbReference>
<sequence length="438" mass="45202">MSSTPVVENKLDASAPAVDAPAPAAADAVPVAGDDSAEGANVDPNATLLVRALVSTKEAGIIIGKGGANVAQLREQTGVKAGVSKVVPGVHDRVLSVTGTLVGISDAFALIAKTILENPLNAPVQADGSPAEAAAQTTSVRLLISHNLMGTVIGRQGLKIKHIQDLSGARMVASKEMLPQSTERVVEVQGSVEAIRVAIHEIAKCLAEDWDRSQNVVLYQPGQGEGPGILAAGGMGGLQQQGSRRQGGPAYLANAMSNMNLNSNNTNGGSFNNNNQQNNRREANNTNNAALSTNNSRRTDPNAVVTPGGGLVAGTTANSAKAGEPNASAPPLVDDDNLRTQNISIPSDMVGCIIGKGGSKITEIRRLSGSRISIAKVPHDDSGERMFTIQGTPEANEKALFLLYNQLETEKERRQKQTNVGGANGAADEDTPAAATSA</sequence>
<dbReference type="CDD" id="cd22455">
    <property type="entry name" value="KH-I_Rnc1_rpt1"/>
    <property type="match status" value="1"/>
</dbReference>
<feature type="region of interest" description="Disordered" evidence="3">
    <location>
        <begin position="410"/>
        <end position="438"/>
    </location>
</feature>
<dbReference type="SUPFAM" id="SSF54791">
    <property type="entry name" value="Eukaryotic type KH-domain (KH-domain type I)"/>
    <property type="match status" value="3"/>
</dbReference>
<keyword evidence="6" id="KW-1185">Reference proteome</keyword>
<feature type="domain" description="K Homology" evidence="4">
    <location>
        <begin position="337"/>
        <end position="408"/>
    </location>
</feature>
<name>V5EX11_KALBG</name>
<feature type="domain" description="K Homology" evidence="4">
    <location>
        <begin position="136"/>
        <end position="207"/>
    </location>
</feature>
<evidence type="ECO:0000259" key="4">
    <source>
        <dbReference type="SMART" id="SM00322"/>
    </source>
</evidence>
<feature type="domain" description="K Homology" evidence="4">
    <location>
        <begin position="46"/>
        <end position="116"/>
    </location>
</feature>
<evidence type="ECO:0000256" key="3">
    <source>
        <dbReference type="SAM" id="MobiDB-lite"/>
    </source>
</evidence>
<dbReference type="GeneID" id="27419418"/>
<proteinExistence type="predicted"/>
<dbReference type="Proteomes" id="UP000019377">
    <property type="component" value="Unassembled WGS sequence"/>
</dbReference>
<dbReference type="OMA" id="SIAKEPH"/>
<dbReference type="EMBL" id="KI545867">
    <property type="protein sequence ID" value="EST06914.1"/>
    <property type="molecule type" value="Genomic_DNA"/>
</dbReference>
<dbReference type="SMART" id="SM00322">
    <property type="entry name" value="KH"/>
    <property type="match status" value="3"/>
</dbReference>
<feature type="region of interest" description="Disordered" evidence="3">
    <location>
        <begin position="261"/>
        <end position="281"/>
    </location>
</feature>
<dbReference type="STRING" id="1365824.V5EX11"/>
<dbReference type="Gene3D" id="3.30.1370.10">
    <property type="entry name" value="K Homology domain, type 1"/>
    <property type="match status" value="3"/>
</dbReference>
<accession>V5EX11</accession>